<evidence type="ECO:0000256" key="3">
    <source>
        <dbReference type="ARBA" id="ARBA00022801"/>
    </source>
</evidence>
<feature type="binding site" evidence="4">
    <location>
        <position position="127"/>
    </location>
    <ligand>
        <name>a divalent metal cation</name>
        <dbReference type="ChEBI" id="CHEBI:60240"/>
        <label>2</label>
    </ligand>
</feature>
<sequence length="258" mass="28824">MIDIAVNLTSSQFRQDLEEVLARAREAGVDTLIGLASNLEEARLLQSLAERHPDVYITAGIHPHYASGFEPSSRGEIAALCEHPRVVAVGECGLDFNRDFSPRADQRRAFEAQLKLACDLGKPALMHCRDAGDEFRAMVSEVRPDLSGGVLHCFTGNEQELHQALELGLCIGITGWICDERRGQTLAALVPQIPDDRLLLETDAPYLLPRDIRPKPRSRRNEPRWLPHIAKKVAELRNQSVDALSHQCRLNAKRLFQV</sequence>
<dbReference type="PANTHER" id="PTHR46124:SF2">
    <property type="entry name" value="D-AMINOACYL-TRNA DEACYLASE"/>
    <property type="match status" value="1"/>
</dbReference>
<dbReference type="InterPro" id="IPR032466">
    <property type="entry name" value="Metal_Hydrolase"/>
</dbReference>
<organism evidence="5 6">
    <name type="scientific">Ferrimonas sediminicola</name>
    <dbReference type="NCBI Taxonomy" id="2569538"/>
    <lineage>
        <taxon>Bacteria</taxon>
        <taxon>Pseudomonadati</taxon>
        <taxon>Pseudomonadota</taxon>
        <taxon>Gammaproteobacteria</taxon>
        <taxon>Alteromonadales</taxon>
        <taxon>Ferrimonadaceae</taxon>
        <taxon>Ferrimonas</taxon>
    </lineage>
</organism>
<dbReference type="Pfam" id="PF01026">
    <property type="entry name" value="TatD_DNase"/>
    <property type="match status" value="1"/>
</dbReference>
<dbReference type="Gene3D" id="3.20.20.140">
    <property type="entry name" value="Metal-dependent hydrolases"/>
    <property type="match status" value="1"/>
</dbReference>
<proteinExistence type="inferred from homology"/>
<evidence type="ECO:0000256" key="2">
    <source>
        <dbReference type="ARBA" id="ARBA00022723"/>
    </source>
</evidence>
<feature type="binding site" evidence="4">
    <location>
        <position position="203"/>
    </location>
    <ligand>
        <name>a divalent metal cation</name>
        <dbReference type="ChEBI" id="CHEBI:60240"/>
        <label>1</label>
    </ligand>
</feature>
<dbReference type="InterPro" id="IPR018228">
    <property type="entry name" value="DNase_TatD-rel_CS"/>
</dbReference>
<dbReference type="GO" id="GO:0016788">
    <property type="term" value="F:hydrolase activity, acting on ester bonds"/>
    <property type="evidence" value="ECO:0007669"/>
    <property type="project" value="InterPro"/>
</dbReference>
<evidence type="ECO:0000313" key="6">
    <source>
        <dbReference type="Proteomes" id="UP000305674"/>
    </source>
</evidence>
<dbReference type="GO" id="GO:0046872">
    <property type="term" value="F:metal ion binding"/>
    <property type="evidence" value="ECO:0007669"/>
    <property type="project" value="UniProtKB-KW"/>
</dbReference>
<dbReference type="SUPFAM" id="SSF51556">
    <property type="entry name" value="Metallo-dependent hydrolases"/>
    <property type="match status" value="1"/>
</dbReference>
<keyword evidence="2 4" id="KW-0479">Metal-binding</keyword>
<dbReference type="EMBL" id="SWCI01000001">
    <property type="protein sequence ID" value="TKB51140.1"/>
    <property type="molecule type" value="Genomic_DNA"/>
</dbReference>
<dbReference type="PIRSF" id="PIRSF005902">
    <property type="entry name" value="DNase_TatD"/>
    <property type="match status" value="1"/>
</dbReference>
<reference evidence="5 6" key="1">
    <citation type="submission" date="2019-04" db="EMBL/GenBank/DDBJ databases">
        <authorList>
            <person name="Hwang J.C."/>
        </authorList>
    </citation>
    <scope>NUCLEOTIDE SEQUENCE [LARGE SCALE GENOMIC DNA]</scope>
    <source>
        <strain evidence="5 6">IMCC35001</strain>
    </source>
</reference>
<dbReference type="RefSeq" id="WP_136850413.1">
    <property type="nucleotide sequence ID" value="NZ_SWCI01000001.1"/>
</dbReference>
<dbReference type="GO" id="GO:0005829">
    <property type="term" value="C:cytosol"/>
    <property type="evidence" value="ECO:0007669"/>
    <property type="project" value="TreeGrafter"/>
</dbReference>
<evidence type="ECO:0000256" key="1">
    <source>
        <dbReference type="ARBA" id="ARBA00009275"/>
    </source>
</evidence>
<dbReference type="InterPro" id="IPR001130">
    <property type="entry name" value="TatD-like"/>
</dbReference>
<dbReference type="Proteomes" id="UP000305674">
    <property type="component" value="Unassembled WGS sequence"/>
</dbReference>
<accession>A0A4U1BI82</accession>
<dbReference type="PANTHER" id="PTHR46124">
    <property type="entry name" value="D-AMINOACYL-TRNA DEACYLASE"/>
    <property type="match status" value="1"/>
</dbReference>
<dbReference type="AlphaFoldDB" id="A0A4U1BI82"/>
<feature type="binding site" evidence="4">
    <location>
        <position position="152"/>
    </location>
    <ligand>
        <name>a divalent metal cation</name>
        <dbReference type="ChEBI" id="CHEBI:60240"/>
        <label>2</label>
    </ligand>
</feature>
<gene>
    <name evidence="5" type="ORF">FCL40_00870</name>
</gene>
<dbReference type="CDD" id="cd01310">
    <property type="entry name" value="TatD_DNAse"/>
    <property type="match status" value="1"/>
</dbReference>
<protein>
    <submittedName>
        <fullName evidence="5">Hydrolase TatD</fullName>
    </submittedName>
</protein>
<name>A0A4U1BI82_9GAMM</name>
<feature type="binding site" evidence="4">
    <location>
        <position position="91"/>
    </location>
    <ligand>
        <name>a divalent metal cation</name>
        <dbReference type="ChEBI" id="CHEBI:60240"/>
        <label>1</label>
    </ligand>
</feature>
<keyword evidence="6" id="KW-1185">Reference proteome</keyword>
<dbReference type="OrthoDB" id="9810005at2"/>
<dbReference type="FunFam" id="3.20.20.140:FF:000005">
    <property type="entry name" value="TatD family hydrolase"/>
    <property type="match status" value="1"/>
</dbReference>
<evidence type="ECO:0000313" key="5">
    <source>
        <dbReference type="EMBL" id="TKB51140.1"/>
    </source>
</evidence>
<dbReference type="PROSITE" id="PS01091">
    <property type="entry name" value="TATD_3"/>
    <property type="match status" value="1"/>
</dbReference>
<evidence type="ECO:0000256" key="4">
    <source>
        <dbReference type="PIRSR" id="PIRSR005902-1"/>
    </source>
</evidence>
<keyword evidence="3 5" id="KW-0378">Hydrolase</keyword>
<comment type="caution">
    <text evidence="5">The sequence shown here is derived from an EMBL/GenBank/DDBJ whole genome shotgun (WGS) entry which is preliminary data.</text>
</comment>
<comment type="similarity">
    <text evidence="1">Belongs to the metallo-dependent hydrolases superfamily. TatD-type hydrolase family.</text>
</comment>